<keyword evidence="3 7" id="KW-1134">Transmembrane beta strand</keyword>
<evidence type="ECO:0000256" key="6">
    <source>
        <dbReference type="ARBA" id="ARBA00023237"/>
    </source>
</evidence>
<dbReference type="RefSeq" id="WP_202016407.1">
    <property type="nucleotide sequence ID" value="NZ_JAERRB010000019.1"/>
</dbReference>
<comment type="caution">
    <text evidence="11">The sequence shown here is derived from an EMBL/GenBank/DDBJ whole genome shotgun (WGS) entry which is preliminary data.</text>
</comment>
<dbReference type="NCBIfam" id="TIGR04056">
    <property type="entry name" value="OMP_RagA_SusC"/>
    <property type="match status" value="1"/>
</dbReference>
<evidence type="ECO:0000313" key="11">
    <source>
        <dbReference type="EMBL" id="MBL0745775.1"/>
    </source>
</evidence>
<dbReference type="InterPro" id="IPR023996">
    <property type="entry name" value="TonB-dep_OMP_SusC/RagA"/>
</dbReference>
<feature type="domain" description="TonB-dependent receptor plug" evidence="10">
    <location>
        <begin position="122"/>
        <end position="251"/>
    </location>
</feature>
<dbReference type="InterPro" id="IPR008969">
    <property type="entry name" value="CarboxyPept-like_regulatory"/>
</dbReference>
<sequence>MKTFSTGKTVLRLGLFLLLLLGSSNSLRAQAIVHGRVSTTSGEILPGVSVLIKGTAKGTTTDVEGNFTLSDVQSSDVLVFSFIGYSNQEVEVGNQTSIIVTLPPDVKTLGEIVVVGYGTQRKIETTGSIISVKAEELMQTPVVNVAQGLQARAAGVQITQNSAAPGGSISVRVRGTNSINGTSEPLYVIDGIQISNGASNSGVSSAGSANDSGSKDLSPLSTINPGDIESIEVLKDASATAIYGSRGANGVVLITTKRGKAGSTRITYETYYGMQKVRKTMALMNAAEFAQLENDVFKTKVYSDPASLGQGTDWQSLIFREAPMQNHQLSISGGSEKTQLSLSLNYFNQDGIIVNSNFKRYSLRTSFDHRVSNHLKIGTNIMGSYNINSAVPTGSGGDGNSDVLNGVLGAAMAAGPTLKPYRDDGSIYNFSDQLDGRYREVVNPLARLAVLNKSNINRVLANVYGEANVVTGLTYRASFNADLQNSLTNGYTPRYTIAFVDQNPSSGSGSKTWSNTLTLLHESILTYSKTLAENHTVKFTGVFATQTTAFQTNAVTANGFPNDATTNENLGLALTVATTSNRTKERLDSYMGRINYGYKDKIFFDVTARTDGSSKFGANNHYGFFPAASVAWRLSEESFMKAATFVSDLKLRGSYGLTGNAGAISPYKSLPLLVTGSNYQINHAYQKGISPAGIVNPDLRWEKSLQADIGIDASLFQDRLELTVDVYKKTTRDLLYDMALPLSSGYKFITTNLGAIENKGLELAATAHLTPGAVKWNISANATFNRNKVLDIDGQTQERFVTPYSVIKVGQPLGLFKTYIFNGIYQTGEPVLAGPDGGRTGGAKILDSNKDGAISADDQVISGNPNPKFIYGFSSNVSFRKFDFNVFFSGSYGNDIYNFTRYSYENPNGLRNQFAYVVNHWSETNPSNELSGPLQGGRQPITDKFIEDGSYLRCKNITLGYTLPAIKGVSNIRVYVSANNLFTVTNYSGFDPEVNSFGNSNVAIGVDNFTYPTAKSYLAGIQVSF</sequence>
<feature type="signal peptide" evidence="9">
    <location>
        <begin position="1"/>
        <end position="29"/>
    </location>
</feature>
<feature type="chain" id="PRO_5045442188" evidence="9">
    <location>
        <begin position="30"/>
        <end position="1025"/>
    </location>
</feature>
<reference evidence="11 12" key="1">
    <citation type="submission" date="2021-01" db="EMBL/GenBank/DDBJ databases">
        <title>Chryseolinea sp. Jin1 Genome sequencing and assembly.</title>
        <authorList>
            <person name="Kim I."/>
        </authorList>
    </citation>
    <scope>NUCLEOTIDE SEQUENCE [LARGE SCALE GENOMIC DNA]</scope>
    <source>
        <strain evidence="11 12">Jin1</strain>
    </source>
</reference>
<dbReference type="InterPro" id="IPR036942">
    <property type="entry name" value="Beta-barrel_TonB_sf"/>
</dbReference>
<gene>
    <name evidence="11" type="ORF">JI741_31365</name>
</gene>
<dbReference type="Gene3D" id="2.170.130.10">
    <property type="entry name" value="TonB-dependent receptor, plug domain"/>
    <property type="match status" value="1"/>
</dbReference>
<keyword evidence="11" id="KW-0675">Receptor</keyword>
<comment type="subcellular location">
    <subcellularLocation>
        <location evidence="1 7">Cell outer membrane</location>
        <topology evidence="1 7">Multi-pass membrane protein</topology>
    </subcellularLocation>
</comment>
<dbReference type="Proteomes" id="UP000613030">
    <property type="component" value="Unassembled WGS sequence"/>
</dbReference>
<dbReference type="InterPro" id="IPR039426">
    <property type="entry name" value="TonB-dep_rcpt-like"/>
</dbReference>
<keyword evidence="4 7" id="KW-0812">Transmembrane</keyword>
<feature type="region of interest" description="Disordered" evidence="8">
    <location>
        <begin position="200"/>
        <end position="221"/>
    </location>
</feature>
<dbReference type="InterPro" id="IPR023997">
    <property type="entry name" value="TonB-dep_OMP_SusC/RagA_CS"/>
</dbReference>
<evidence type="ECO:0000256" key="3">
    <source>
        <dbReference type="ARBA" id="ARBA00022452"/>
    </source>
</evidence>
<evidence type="ECO:0000256" key="9">
    <source>
        <dbReference type="SAM" id="SignalP"/>
    </source>
</evidence>
<proteinExistence type="inferred from homology"/>
<keyword evidence="5 7" id="KW-0472">Membrane</keyword>
<feature type="compositionally biased region" description="Low complexity" evidence="8">
    <location>
        <begin position="200"/>
        <end position="212"/>
    </location>
</feature>
<dbReference type="InterPro" id="IPR037066">
    <property type="entry name" value="Plug_dom_sf"/>
</dbReference>
<evidence type="ECO:0000256" key="8">
    <source>
        <dbReference type="SAM" id="MobiDB-lite"/>
    </source>
</evidence>
<organism evidence="11 12">
    <name type="scientific">Chryseolinea lacunae</name>
    <dbReference type="NCBI Taxonomy" id="2801331"/>
    <lineage>
        <taxon>Bacteria</taxon>
        <taxon>Pseudomonadati</taxon>
        <taxon>Bacteroidota</taxon>
        <taxon>Cytophagia</taxon>
        <taxon>Cytophagales</taxon>
        <taxon>Fulvivirgaceae</taxon>
        <taxon>Chryseolinea</taxon>
    </lineage>
</organism>
<keyword evidence="2 7" id="KW-0813">Transport</keyword>
<dbReference type="SUPFAM" id="SSF56935">
    <property type="entry name" value="Porins"/>
    <property type="match status" value="1"/>
</dbReference>
<evidence type="ECO:0000256" key="7">
    <source>
        <dbReference type="PROSITE-ProRule" id="PRU01360"/>
    </source>
</evidence>
<evidence type="ECO:0000256" key="2">
    <source>
        <dbReference type="ARBA" id="ARBA00022448"/>
    </source>
</evidence>
<evidence type="ECO:0000313" key="12">
    <source>
        <dbReference type="Proteomes" id="UP000613030"/>
    </source>
</evidence>
<evidence type="ECO:0000256" key="4">
    <source>
        <dbReference type="ARBA" id="ARBA00022692"/>
    </source>
</evidence>
<dbReference type="Gene3D" id="2.40.170.20">
    <property type="entry name" value="TonB-dependent receptor, beta-barrel domain"/>
    <property type="match status" value="1"/>
</dbReference>
<keyword evidence="9" id="KW-0732">Signal</keyword>
<comment type="similarity">
    <text evidence="7">Belongs to the TonB-dependent receptor family.</text>
</comment>
<dbReference type="PROSITE" id="PS52016">
    <property type="entry name" value="TONB_DEPENDENT_REC_3"/>
    <property type="match status" value="1"/>
</dbReference>
<dbReference type="Pfam" id="PF13715">
    <property type="entry name" value="CarbopepD_reg_2"/>
    <property type="match status" value="1"/>
</dbReference>
<dbReference type="SUPFAM" id="SSF49464">
    <property type="entry name" value="Carboxypeptidase regulatory domain-like"/>
    <property type="match status" value="1"/>
</dbReference>
<evidence type="ECO:0000256" key="5">
    <source>
        <dbReference type="ARBA" id="ARBA00023136"/>
    </source>
</evidence>
<accession>A0ABS1L2G4</accession>
<dbReference type="Gene3D" id="2.60.40.1120">
    <property type="entry name" value="Carboxypeptidase-like, regulatory domain"/>
    <property type="match status" value="1"/>
</dbReference>
<keyword evidence="6 7" id="KW-0998">Cell outer membrane</keyword>
<dbReference type="InterPro" id="IPR012910">
    <property type="entry name" value="Plug_dom"/>
</dbReference>
<dbReference type="EMBL" id="JAERRB010000019">
    <property type="protein sequence ID" value="MBL0745775.1"/>
    <property type="molecule type" value="Genomic_DNA"/>
</dbReference>
<evidence type="ECO:0000256" key="1">
    <source>
        <dbReference type="ARBA" id="ARBA00004571"/>
    </source>
</evidence>
<dbReference type="Pfam" id="PF07715">
    <property type="entry name" value="Plug"/>
    <property type="match status" value="1"/>
</dbReference>
<protein>
    <submittedName>
        <fullName evidence="11">TonB-dependent receptor</fullName>
    </submittedName>
</protein>
<keyword evidence="12" id="KW-1185">Reference proteome</keyword>
<evidence type="ECO:0000259" key="10">
    <source>
        <dbReference type="Pfam" id="PF07715"/>
    </source>
</evidence>
<name>A0ABS1L2G4_9BACT</name>
<dbReference type="NCBIfam" id="TIGR04057">
    <property type="entry name" value="SusC_RagA_signa"/>
    <property type="match status" value="1"/>
</dbReference>